<dbReference type="Gene3D" id="3.90.176.10">
    <property type="entry name" value="Toxin ADP-ribosyltransferase, Chain A, domain 1"/>
    <property type="match status" value="1"/>
</dbReference>
<evidence type="ECO:0000313" key="2">
    <source>
        <dbReference type="Proteomes" id="UP000596742"/>
    </source>
</evidence>
<reference evidence="1" key="1">
    <citation type="submission" date="2018-11" db="EMBL/GenBank/DDBJ databases">
        <authorList>
            <person name="Alioto T."/>
            <person name="Alioto T."/>
        </authorList>
    </citation>
    <scope>NUCLEOTIDE SEQUENCE</scope>
</reference>
<dbReference type="EMBL" id="UYJE01002991">
    <property type="protein sequence ID" value="VDI15464.1"/>
    <property type="molecule type" value="Genomic_DNA"/>
</dbReference>
<comment type="caution">
    <text evidence="1">The sequence shown here is derived from an EMBL/GenBank/DDBJ whole genome shotgun (WGS) entry which is preliminary data.</text>
</comment>
<accession>A0A8B6D9F0</accession>
<name>A0A8B6D9F0_MYTGA</name>
<organism evidence="1 2">
    <name type="scientific">Mytilus galloprovincialis</name>
    <name type="common">Mediterranean mussel</name>
    <dbReference type="NCBI Taxonomy" id="29158"/>
    <lineage>
        <taxon>Eukaryota</taxon>
        <taxon>Metazoa</taxon>
        <taxon>Spiralia</taxon>
        <taxon>Lophotrochozoa</taxon>
        <taxon>Mollusca</taxon>
        <taxon>Bivalvia</taxon>
        <taxon>Autobranchia</taxon>
        <taxon>Pteriomorphia</taxon>
        <taxon>Mytilida</taxon>
        <taxon>Mytiloidea</taxon>
        <taxon>Mytilidae</taxon>
        <taxon>Mytilinae</taxon>
        <taxon>Mytilus</taxon>
    </lineage>
</organism>
<dbReference type="OrthoDB" id="2890956at2759"/>
<sequence length="245" mass="28353">MVFLIELLNIDLFNYCMSQPKVNNFQGIVFRGIVLPEEDLKAFKNLLKLPISDRYIAVPLGILSSSENKTIAVEFIKGHLKPDNSVKPLICKIHVIQLKPSLLEKYKKKFPTSVVSTICAVDIKDISFYKRESEILLRGPFFQVLRVYFSKEKYNLKFYPEILEMVMVNANRDHISTMQLGDQSDIARRIFGIMVAVTRIEFALQFCKENKMKVDERAYSALLQEKENSMICYVDIILHNLALYV</sequence>
<dbReference type="AlphaFoldDB" id="A0A8B6D9F0"/>
<gene>
    <name evidence="1" type="ORF">MGAL_10B001976</name>
</gene>
<protein>
    <submittedName>
        <fullName evidence="1">Uncharacterized protein</fullName>
    </submittedName>
</protein>
<evidence type="ECO:0000313" key="1">
    <source>
        <dbReference type="EMBL" id="VDI15464.1"/>
    </source>
</evidence>
<dbReference type="Proteomes" id="UP000596742">
    <property type="component" value="Unassembled WGS sequence"/>
</dbReference>
<keyword evidence="2" id="KW-1185">Reference proteome</keyword>
<proteinExistence type="predicted"/>